<keyword evidence="2" id="KW-0378">Hydrolase</keyword>
<sequence>MTISNTTALPAPLMPSQQHNGKFRNTRPNQHQ</sequence>
<dbReference type="AlphaFoldDB" id="A0A8I0FCY0"/>
<protein>
    <submittedName>
        <fullName evidence="2">MBL fold metallo-hydrolase</fullName>
    </submittedName>
</protein>
<proteinExistence type="predicted"/>
<gene>
    <name evidence="2" type="ORF">IAG11_21740</name>
</gene>
<reference evidence="2" key="1">
    <citation type="submission" date="2020-08" db="EMBL/GenBank/DDBJ databases">
        <title>Diversity of carbapenem-resistant Acinetobacter baumannii and bacteriophage-mediated spread of the Oxa23 carbapenemase.</title>
        <authorList>
            <person name="Abouelfetouh A."/>
            <person name="Mattock J."/>
            <person name="Turner D."/>
            <person name="Li E."/>
            <person name="Evans B.A."/>
        </authorList>
    </citation>
    <scope>NUCLEOTIDE SEQUENCE</scope>
    <source>
        <strain evidence="2">A86</strain>
    </source>
</reference>
<feature type="region of interest" description="Disordered" evidence="1">
    <location>
        <begin position="1"/>
        <end position="32"/>
    </location>
</feature>
<feature type="non-terminal residue" evidence="2">
    <location>
        <position position="32"/>
    </location>
</feature>
<organism evidence="2 3">
    <name type="scientific">Acinetobacter baumannii</name>
    <dbReference type="NCBI Taxonomy" id="470"/>
    <lineage>
        <taxon>Bacteria</taxon>
        <taxon>Pseudomonadati</taxon>
        <taxon>Pseudomonadota</taxon>
        <taxon>Gammaproteobacteria</taxon>
        <taxon>Moraxellales</taxon>
        <taxon>Moraxellaceae</taxon>
        <taxon>Acinetobacter</taxon>
        <taxon>Acinetobacter calcoaceticus/baumannii complex</taxon>
    </lineage>
</organism>
<dbReference type="EMBL" id="JACSVK010000452">
    <property type="protein sequence ID" value="MBD0222457.1"/>
    <property type="molecule type" value="Genomic_DNA"/>
</dbReference>
<name>A0A8I0FCY0_ACIBA</name>
<evidence type="ECO:0000313" key="2">
    <source>
        <dbReference type="EMBL" id="MBD0222457.1"/>
    </source>
</evidence>
<dbReference type="GO" id="GO:0016787">
    <property type="term" value="F:hydrolase activity"/>
    <property type="evidence" value="ECO:0007669"/>
    <property type="project" value="UniProtKB-KW"/>
</dbReference>
<comment type="caution">
    <text evidence="2">The sequence shown here is derived from an EMBL/GenBank/DDBJ whole genome shotgun (WGS) entry which is preliminary data.</text>
</comment>
<evidence type="ECO:0000256" key="1">
    <source>
        <dbReference type="SAM" id="MobiDB-lite"/>
    </source>
</evidence>
<dbReference type="Proteomes" id="UP000634608">
    <property type="component" value="Unassembled WGS sequence"/>
</dbReference>
<accession>A0A8I0FCY0</accession>
<evidence type="ECO:0000313" key="3">
    <source>
        <dbReference type="Proteomes" id="UP000634608"/>
    </source>
</evidence>